<evidence type="ECO:0000313" key="3">
    <source>
        <dbReference type="Proteomes" id="UP000176650"/>
    </source>
</evidence>
<sequence length="140" mass="15806">MAKLSPFLRFNDNKCREAMNFYKECLGGELDFMTVKESPMSKDMPADKQDLIMHSTLKKGGWVLIGSDMMRDKAAIGDNVGVSLDCESDEEIRAVFDKLARGGEVFMPLEEMFWGAVFGLVTDKYGVEWMLNYQKTPAKA</sequence>
<accession>A0A1F5BTT9</accession>
<dbReference type="InterPro" id="IPR004360">
    <property type="entry name" value="Glyas_Fos-R_dOase_dom"/>
</dbReference>
<dbReference type="AlphaFoldDB" id="A0A1F5BTT9"/>
<reference evidence="2 3" key="1">
    <citation type="journal article" date="2016" name="Nat. Commun.">
        <title>Thousands of microbial genomes shed light on interconnected biogeochemical processes in an aquifer system.</title>
        <authorList>
            <person name="Anantharaman K."/>
            <person name="Brown C.T."/>
            <person name="Hug L.A."/>
            <person name="Sharon I."/>
            <person name="Castelle C.J."/>
            <person name="Probst A.J."/>
            <person name="Thomas B.C."/>
            <person name="Singh A."/>
            <person name="Wilkins M.J."/>
            <person name="Karaoz U."/>
            <person name="Brodie E.L."/>
            <person name="Williams K.H."/>
            <person name="Hubbard S.S."/>
            <person name="Banfield J.F."/>
        </authorList>
    </citation>
    <scope>NUCLEOTIDE SEQUENCE [LARGE SCALE GENOMIC DNA]</scope>
</reference>
<dbReference type="PANTHER" id="PTHR33990:SF1">
    <property type="entry name" value="PROTEIN YJDN"/>
    <property type="match status" value="1"/>
</dbReference>
<dbReference type="PANTHER" id="PTHR33990">
    <property type="entry name" value="PROTEIN YJDN-RELATED"/>
    <property type="match status" value="1"/>
</dbReference>
<name>A0A1F5BTT9_9BACT</name>
<dbReference type="InterPro" id="IPR029068">
    <property type="entry name" value="Glyas_Bleomycin-R_OHBP_Dase"/>
</dbReference>
<protein>
    <recommendedName>
        <fullName evidence="1">Glyoxalase/fosfomycin resistance/dioxygenase domain-containing protein</fullName>
    </recommendedName>
</protein>
<dbReference type="CDD" id="cd06588">
    <property type="entry name" value="PhnB_like"/>
    <property type="match status" value="1"/>
</dbReference>
<dbReference type="EMBL" id="MEYS01000002">
    <property type="protein sequence ID" value="OGD33994.1"/>
    <property type="molecule type" value="Genomic_DNA"/>
</dbReference>
<gene>
    <name evidence="2" type="ORF">A2988_00715</name>
</gene>
<organism evidence="2 3">
    <name type="scientific">Candidatus Azambacteria bacterium RIFCSPLOWO2_01_FULL_46_25</name>
    <dbReference type="NCBI Taxonomy" id="1797298"/>
    <lineage>
        <taxon>Bacteria</taxon>
        <taxon>Candidatus Azamiibacteriota</taxon>
    </lineage>
</organism>
<dbReference type="Pfam" id="PF00903">
    <property type="entry name" value="Glyoxalase"/>
    <property type="match status" value="1"/>
</dbReference>
<comment type="caution">
    <text evidence="2">The sequence shown here is derived from an EMBL/GenBank/DDBJ whole genome shotgun (WGS) entry which is preliminary data.</text>
</comment>
<dbReference type="Gene3D" id="3.10.180.10">
    <property type="entry name" value="2,3-Dihydroxybiphenyl 1,2-Dioxygenase, domain 1"/>
    <property type="match status" value="1"/>
</dbReference>
<dbReference type="STRING" id="1797298.A2988_00715"/>
<proteinExistence type="predicted"/>
<feature type="domain" description="Glyoxalase/fosfomycin resistance/dioxygenase" evidence="1">
    <location>
        <begin position="10"/>
        <end position="131"/>
    </location>
</feature>
<evidence type="ECO:0000313" key="2">
    <source>
        <dbReference type="EMBL" id="OGD33994.1"/>
    </source>
</evidence>
<dbReference type="Proteomes" id="UP000176650">
    <property type="component" value="Unassembled WGS sequence"/>
</dbReference>
<dbReference type="SUPFAM" id="SSF54593">
    <property type="entry name" value="Glyoxalase/Bleomycin resistance protein/Dihydroxybiphenyl dioxygenase"/>
    <property type="match status" value="1"/>
</dbReference>
<evidence type="ECO:0000259" key="1">
    <source>
        <dbReference type="Pfam" id="PF00903"/>
    </source>
</evidence>
<dbReference type="InterPro" id="IPR028973">
    <property type="entry name" value="PhnB-like"/>
</dbReference>